<feature type="active site" evidence="8">
    <location>
        <position position="196"/>
    </location>
</feature>
<evidence type="ECO:0000259" key="11">
    <source>
        <dbReference type="Pfam" id="PF17763"/>
    </source>
</evidence>
<dbReference type="Pfam" id="PF17763">
    <property type="entry name" value="Asparaginase_C"/>
    <property type="match status" value="1"/>
</dbReference>
<dbReference type="EMBL" id="JANIEX010000377">
    <property type="protein sequence ID" value="KAJ3567950.1"/>
    <property type="molecule type" value="Genomic_DNA"/>
</dbReference>
<comment type="caution">
    <text evidence="12">The sequence shown here is derived from an EMBL/GenBank/DDBJ whole genome shotgun (WGS) entry which is preliminary data.</text>
</comment>
<dbReference type="PROSITE" id="PS50088">
    <property type="entry name" value="ANK_REPEAT"/>
    <property type="match status" value="2"/>
</dbReference>
<dbReference type="InterPro" id="IPR041725">
    <property type="entry name" value="L-asparaginase_I"/>
</dbReference>
<dbReference type="InterPro" id="IPR006034">
    <property type="entry name" value="Asparaginase/glutaminase-like"/>
</dbReference>
<dbReference type="PRINTS" id="PR00139">
    <property type="entry name" value="ASNGLNASE"/>
</dbReference>
<dbReference type="PROSITE" id="PS00917">
    <property type="entry name" value="ASN_GLN_ASE_2"/>
    <property type="match status" value="1"/>
</dbReference>
<dbReference type="PROSITE" id="PS50297">
    <property type="entry name" value="ANK_REP_REGION"/>
    <property type="match status" value="2"/>
</dbReference>
<feature type="compositionally biased region" description="Polar residues" evidence="9">
    <location>
        <begin position="70"/>
        <end position="87"/>
    </location>
</feature>
<dbReference type="PIRSF" id="PIRSF001220">
    <property type="entry name" value="L-ASNase_gatD"/>
    <property type="match status" value="1"/>
</dbReference>
<feature type="domain" description="L-asparaginase N-terminal" evidence="10">
    <location>
        <begin position="149"/>
        <end position="297"/>
    </location>
</feature>
<comment type="similarity">
    <text evidence="5">In the N-terminal section; belongs to the asparaginase 1 family.</text>
</comment>
<dbReference type="SFLD" id="SFLDS00057">
    <property type="entry name" value="Glutaminase/Asparaginase"/>
    <property type="match status" value="1"/>
</dbReference>
<feature type="repeat" description="ANK" evidence="7">
    <location>
        <begin position="589"/>
        <end position="621"/>
    </location>
</feature>
<dbReference type="GO" id="GO:0009066">
    <property type="term" value="P:aspartate family amino acid metabolic process"/>
    <property type="evidence" value="ECO:0007669"/>
    <property type="project" value="UniProtKB-ARBA"/>
</dbReference>
<evidence type="ECO:0000256" key="2">
    <source>
        <dbReference type="ARBA" id="ARBA00022737"/>
    </source>
</evidence>
<dbReference type="PANTHER" id="PTHR11707">
    <property type="entry name" value="L-ASPARAGINASE"/>
    <property type="match status" value="1"/>
</dbReference>
<name>A0AAD5VRR1_9AGAR</name>
<evidence type="ECO:0000256" key="4">
    <source>
        <dbReference type="ARBA" id="ARBA00023043"/>
    </source>
</evidence>
<accession>A0AAD5VRR1</accession>
<evidence type="ECO:0000313" key="12">
    <source>
        <dbReference type="EMBL" id="KAJ3567950.1"/>
    </source>
</evidence>
<dbReference type="FunFam" id="3.40.50.40:FF:000001">
    <property type="entry name" value="L-asparaginase 1"/>
    <property type="match status" value="1"/>
</dbReference>
<evidence type="ECO:0000259" key="10">
    <source>
        <dbReference type="Pfam" id="PF00710"/>
    </source>
</evidence>
<reference evidence="12" key="1">
    <citation type="submission" date="2022-07" db="EMBL/GenBank/DDBJ databases">
        <title>Genome Sequence of Leucocoprinus birnbaumii.</title>
        <authorList>
            <person name="Buettner E."/>
        </authorList>
    </citation>
    <scope>NUCLEOTIDE SEQUENCE</scope>
    <source>
        <strain evidence="12">VT141</strain>
    </source>
</reference>
<dbReference type="SMART" id="SM00870">
    <property type="entry name" value="Asparaginase"/>
    <property type="match status" value="1"/>
</dbReference>
<feature type="domain" description="Asparaginase/glutaminase C-terminal" evidence="11">
    <location>
        <begin position="317"/>
        <end position="430"/>
    </location>
</feature>
<dbReference type="InterPro" id="IPR036152">
    <property type="entry name" value="Asp/glu_Ase-like_sf"/>
</dbReference>
<keyword evidence="13" id="KW-1185">Reference proteome</keyword>
<evidence type="ECO:0000313" key="13">
    <source>
        <dbReference type="Proteomes" id="UP001213000"/>
    </source>
</evidence>
<dbReference type="InterPro" id="IPR040919">
    <property type="entry name" value="Asparaginase_C"/>
</dbReference>
<dbReference type="Proteomes" id="UP001213000">
    <property type="component" value="Unassembled WGS sequence"/>
</dbReference>
<dbReference type="SUPFAM" id="SSF48403">
    <property type="entry name" value="Ankyrin repeat"/>
    <property type="match status" value="1"/>
</dbReference>
<keyword evidence="2" id="KW-0677">Repeat</keyword>
<dbReference type="InterPro" id="IPR027474">
    <property type="entry name" value="L-asparaginase_N"/>
</dbReference>
<dbReference type="Pfam" id="PF12796">
    <property type="entry name" value="Ank_2"/>
    <property type="match status" value="1"/>
</dbReference>
<evidence type="ECO:0000256" key="1">
    <source>
        <dbReference type="ARBA" id="ARBA00012920"/>
    </source>
</evidence>
<dbReference type="FunFam" id="3.40.50.1170:FF:000003">
    <property type="entry name" value="60 kDa lysophospholipase"/>
    <property type="match status" value="1"/>
</dbReference>
<evidence type="ECO:0000256" key="8">
    <source>
        <dbReference type="PROSITE-ProRule" id="PRU10100"/>
    </source>
</evidence>
<evidence type="ECO:0000256" key="3">
    <source>
        <dbReference type="ARBA" id="ARBA00022801"/>
    </source>
</evidence>
<dbReference type="SMART" id="SM00248">
    <property type="entry name" value="ANK"/>
    <property type="match status" value="2"/>
</dbReference>
<sequence length="687" mass="74387">MDPSQLAHESRVLMIYTGAFHRGTIGMLVGQQGYVPEPYFLTETLRSQDRFHDPLQESLFANATTVQGFRQWSNGSGRSSPIPSQTPVAPPESPTLLVRSTRPIGEQSLSLNKGASTNRPKCVKVAEDIYEAHLPSLVTPRSKVPGEATSKSIRYAILEWNPLLDSSNMDIQDWIRLATEIELNYHFDAFVVLHGTDTMSYTSSALSFLLEDLGKTVIITGAQIPMSQLRNDAVDNLMGALTIAGHYIIPECCLYFNHTLFRGNRVTKMSSFDLSAFDSPNFAPLVKVGIDIDVSWDDVIRQTSLRRFRAHKEMSPHVATLRLFPGITGATIRAFCSPPIRGVVLETFGAGNAPQRAELIEAIKEACSRGVVVVAISQCTKGSVSDAYETSRSLLQAGVIPGSDMTPECALTKLSYLLSKPDLSLRQVRDLVGIPLRGELTRPSAAAPSHALTATSSSDSQPNLDTIHHVLSRFIQLSRPPSLVPEIIVSSEALATASETRDEAAPWTWTAAEASTAESVLLPFLIHLAASKNDFESLQYCIESERTFSDQHGHHGRQSSAVNEPPSVSAAGRYGSIAGGIVNCIEPGSGRSPLHVAALNGHTKAVELLLQSGALVHLRDTLGHTALYYAARQSHLEVVDLLVQAGANLGGFDSGFADFAVKNALQNGDRAALKLWALTGAKTYNEL</sequence>
<dbReference type="InterPro" id="IPR037152">
    <property type="entry name" value="L-asparaginase_N_sf"/>
</dbReference>
<dbReference type="AlphaFoldDB" id="A0AAD5VRR1"/>
<dbReference type="Gene3D" id="1.25.40.20">
    <property type="entry name" value="Ankyrin repeat-containing domain"/>
    <property type="match status" value="1"/>
</dbReference>
<dbReference type="PANTHER" id="PTHR11707:SF28">
    <property type="entry name" value="60 KDA LYSOPHOSPHOLIPASE"/>
    <property type="match status" value="1"/>
</dbReference>
<feature type="binding site" evidence="6">
    <location>
        <begin position="196"/>
        <end position="197"/>
    </location>
    <ligand>
        <name>substrate</name>
    </ligand>
</feature>
<dbReference type="Gene3D" id="3.40.50.40">
    <property type="match status" value="1"/>
</dbReference>
<dbReference type="Gene3D" id="3.40.50.1170">
    <property type="entry name" value="L-asparaginase, N-terminal domain"/>
    <property type="match status" value="1"/>
</dbReference>
<protein>
    <recommendedName>
        <fullName evidence="1">asparaginase</fullName>
        <ecNumber evidence="1">3.5.1.1</ecNumber>
    </recommendedName>
</protein>
<gene>
    <name evidence="12" type="ORF">NP233_g6029</name>
</gene>
<evidence type="ECO:0000256" key="5">
    <source>
        <dbReference type="ARBA" id="ARBA00061199"/>
    </source>
</evidence>
<evidence type="ECO:0000256" key="7">
    <source>
        <dbReference type="PROSITE-ProRule" id="PRU00023"/>
    </source>
</evidence>
<feature type="repeat" description="ANK" evidence="7">
    <location>
        <begin position="622"/>
        <end position="654"/>
    </location>
</feature>
<dbReference type="SUPFAM" id="SSF53774">
    <property type="entry name" value="Glutaminase/Asparaginase"/>
    <property type="match status" value="1"/>
</dbReference>
<keyword evidence="4 7" id="KW-0040">ANK repeat</keyword>
<dbReference type="InterPro" id="IPR027475">
    <property type="entry name" value="Asparaginase/glutaminase_AS2"/>
</dbReference>
<dbReference type="CDD" id="cd08963">
    <property type="entry name" value="L-asparaginase_I"/>
    <property type="match status" value="1"/>
</dbReference>
<evidence type="ECO:0000256" key="6">
    <source>
        <dbReference type="PIRSR" id="PIRSR001220-2"/>
    </source>
</evidence>
<dbReference type="InterPro" id="IPR027473">
    <property type="entry name" value="L-asparaginase_C"/>
</dbReference>
<dbReference type="PROSITE" id="PS51732">
    <property type="entry name" value="ASN_GLN_ASE_3"/>
    <property type="match status" value="1"/>
</dbReference>
<dbReference type="InterPro" id="IPR036770">
    <property type="entry name" value="Ankyrin_rpt-contain_sf"/>
</dbReference>
<proteinExistence type="inferred from homology"/>
<dbReference type="InterPro" id="IPR002110">
    <property type="entry name" value="Ankyrin_rpt"/>
</dbReference>
<evidence type="ECO:0000256" key="9">
    <source>
        <dbReference type="SAM" id="MobiDB-lite"/>
    </source>
</evidence>
<dbReference type="EC" id="3.5.1.1" evidence="1"/>
<dbReference type="Pfam" id="PF00710">
    <property type="entry name" value="Asparaginase"/>
    <property type="match status" value="1"/>
</dbReference>
<feature type="binding site" evidence="6">
    <location>
        <position position="166"/>
    </location>
    <ligand>
        <name>substrate</name>
    </ligand>
</feature>
<dbReference type="PIRSF" id="PIRSF500176">
    <property type="entry name" value="L_ASNase"/>
    <property type="match status" value="1"/>
</dbReference>
<keyword evidence="3" id="KW-0378">Hydrolase</keyword>
<dbReference type="GO" id="GO:0004067">
    <property type="term" value="F:asparaginase activity"/>
    <property type="evidence" value="ECO:0007669"/>
    <property type="project" value="UniProtKB-UniRule"/>
</dbReference>
<feature type="region of interest" description="Disordered" evidence="9">
    <location>
        <begin position="70"/>
        <end position="96"/>
    </location>
</feature>
<organism evidence="12 13">
    <name type="scientific">Leucocoprinus birnbaumii</name>
    <dbReference type="NCBI Taxonomy" id="56174"/>
    <lineage>
        <taxon>Eukaryota</taxon>
        <taxon>Fungi</taxon>
        <taxon>Dikarya</taxon>
        <taxon>Basidiomycota</taxon>
        <taxon>Agaricomycotina</taxon>
        <taxon>Agaricomycetes</taxon>
        <taxon>Agaricomycetidae</taxon>
        <taxon>Agaricales</taxon>
        <taxon>Agaricineae</taxon>
        <taxon>Agaricaceae</taxon>
        <taxon>Leucocoprinus</taxon>
    </lineage>
</organism>